<proteinExistence type="predicted"/>
<accession>A0A0M6XUG7</accession>
<dbReference type="STRING" id="282197.SAMN04488517_10853"/>
<gene>
    <name evidence="1" type="ORF">JAN5088_03178</name>
</gene>
<evidence type="ECO:0000313" key="2">
    <source>
        <dbReference type="Proteomes" id="UP000048908"/>
    </source>
</evidence>
<dbReference type="Pfam" id="PF20121">
    <property type="entry name" value="DUF6511"/>
    <property type="match status" value="1"/>
</dbReference>
<reference evidence="1 2" key="1">
    <citation type="submission" date="2015-07" db="EMBL/GenBank/DDBJ databases">
        <authorList>
            <person name="Noorani M."/>
        </authorList>
    </citation>
    <scope>NUCLEOTIDE SEQUENCE [LARGE SCALE GENOMIC DNA]</scope>
    <source>
        <strain evidence="1 2">CECT 5088</strain>
    </source>
</reference>
<dbReference type="AlphaFoldDB" id="A0A0M6XUG7"/>
<keyword evidence="2" id="KW-1185">Reference proteome</keyword>
<protein>
    <submittedName>
        <fullName evidence="1">Uncharacterized protein</fullName>
    </submittedName>
</protein>
<name>A0A0M6XUG7_9RHOB</name>
<dbReference type="Proteomes" id="UP000048908">
    <property type="component" value="Unassembled WGS sequence"/>
</dbReference>
<dbReference type="EMBL" id="CXPG01000021">
    <property type="protein sequence ID" value="CTQ34382.1"/>
    <property type="molecule type" value="Genomic_DNA"/>
</dbReference>
<organism evidence="1 2">
    <name type="scientific">Jannaschia rubra</name>
    <dbReference type="NCBI Taxonomy" id="282197"/>
    <lineage>
        <taxon>Bacteria</taxon>
        <taxon>Pseudomonadati</taxon>
        <taxon>Pseudomonadota</taxon>
        <taxon>Alphaproteobacteria</taxon>
        <taxon>Rhodobacterales</taxon>
        <taxon>Roseobacteraceae</taxon>
        <taxon>Jannaschia</taxon>
    </lineage>
</organism>
<evidence type="ECO:0000313" key="1">
    <source>
        <dbReference type="EMBL" id="CTQ34382.1"/>
    </source>
</evidence>
<dbReference type="InterPro" id="IPR045422">
    <property type="entry name" value="DUF6511"/>
</dbReference>
<sequence>MNHVAQLPSPPAAPADCPERIRLWHPRLKPCAVCLRPARGFGFFNPNKPRPREHRWFCSMHCQAFFAARHRKGLTMQGTTDEERLAIAMVMKRLGQTMDLIGWDKRLRDLTETDVTALIEEVLEGYGAEMSRIAAKGEVPF</sequence>